<feature type="region of interest" description="Disordered" evidence="1">
    <location>
        <begin position="1"/>
        <end position="64"/>
    </location>
</feature>
<proteinExistence type="predicted"/>
<feature type="compositionally biased region" description="Basic and acidic residues" evidence="1">
    <location>
        <begin position="1"/>
        <end position="19"/>
    </location>
</feature>
<dbReference type="Proteomes" id="UP000770661">
    <property type="component" value="Unassembled WGS sequence"/>
</dbReference>
<dbReference type="EMBL" id="JACEEZ010018794">
    <property type="protein sequence ID" value="KAG0716498.1"/>
    <property type="molecule type" value="Genomic_DNA"/>
</dbReference>
<accession>A0A8J4XWW2</accession>
<protein>
    <submittedName>
        <fullName evidence="2">Uncharacterized protein</fullName>
    </submittedName>
</protein>
<evidence type="ECO:0000313" key="2">
    <source>
        <dbReference type="EMBL" id="KAG0716498.1"/>
    </source>
</evidence>
<name>A0A8J4XWW2_CHIOP</name>
<keyword evidence="3" id="KW-1185">Reference proteome</keyword>
<sequence length="159" mass="18279">MPVRHRASDASRKKRETPAIKKKKGQGETVLPGRAEERPPSRGRQEFESRVPSKRGAARRSREEQEEIFPKIFTIFQLPHSEGLLLNLSYLAEPNDVKGMQRTWIPTERSVWMFTSPSTVTLTFPRRVWSVFDILAGTDDASWEMCLNNQVDSLSLCYN</sequence>
<reference evidence="2" key="1">
    <citation type="submission" date="2020-07" db="EMBL/GenBank/DDBJ databases">
        <title>The High-quality genome of the commercially important snow crab, Chionoecetes opilio.</title>
        <authorList>
            <person name="Jeong J.-H."/>
            <person name="Ryu S."/>
        </authorList>
    </citation>
    <scope>NUCLEOTIDE SEQUENCE</scope>
    <source>
        <strain evidence="2">MADBK_172401_WGS</strain>
        <tissue evidence="2">Digestive gland</tissue>
    </source>
</reference>
<gene>
    <name evidence="2" type="ORF">GWK47_009549</name>
</gene>
<evidence type="ECO:0000313" key="3">
    <source>
        <dbReference type="Proteomes" id="UP000770661"/>
    </source>
</evidence>
<evidence type="ECO:0000256" key="1">
    <source>
        <dbReference type="SAM" id="MobiDB-lite"/>
    </source>
</evidence>
<dbReference type="AlphaFoldDB" id="A0A8J4XWW2"/>
<feature type="compositionally biased region" description="Basic and acidic residues" evidence="1">
    <location>
        <begin position="34"/>
        <end position="51"/>
    </location>
</feature>
<comment type="caution">
    <text evidence="2">The sequence shown here is derived from an EMBL/GenBank/DDBJ whole genome shotgun (WGS) entry which is preliminary data.</text>
</comment>
<organism evidence="2 3">
    <name type="scientific">Chionoecetes opilio</name>
    <name type="common">Atlantic snow crab</name>
    <name type="synonym">Cancer opilio</name>
    <dbReference type="NCBI Taxonomy" id="41210"/>
    <lineage>
        <taxon>Eukaryota</taxon>
        <taxon>Metazoa</taxon>
        <taxon>Ecdysozoa</taxon>
        <taxon>Arthropoda</taxon>
        <taxon>Crustacea</taxon>
        <taxon>Multicrustacea</taxon>
        <taxon>Malacostraca</taxon>
        <taxon>Eumalacostraca</taxon>
        <taxon>Eucarida</taxon>
        <taxon>Decapoda</taxon>
        <taxon>Pleocyemata</taxon>
        <taxon>Brachyura</taxon>
        <taxon>Eubrachyura</taxon>
        <taxon>Majoidea</taxon>
        <taxon>Majidae</taxon>
        <taxon>Chionoecetes</taxon>
    </lineage>
</organism>